<name>A0ABR3T574_9PEZI</name>
<evidence type="ECO:0000259" key="2">
    <source>
        <dbReference type="Pfam" id="PF22942"/>
    </source>
</evidence>
<protein>
    <submittedName>
        <fullName evidence="4">Uncharacterized protein</fullName>
    </submittedName>
</protein>
<dbReference type="InterPro" id="IPR056599">
    <property type="entry name" value="AAA_lid_fung"/>
</dbReference>
<organism evidence="4 5">
    <name type="scientific">Neofusicoccum ribis</name>
    <dbReference type="NCBI Taxonomy" id="45134"/>
    <lineage>
        <taxon>Eukaryota</taxon>
        <taxon>Fungi</taxon>
        <taxon>Dikarya</taxon>
        <taxon>Ascomycota</taxon>
        <taxon>Pezizomycotina</taxon>
        <taxon>Dothideomycetes</taxon>
        <taxon>Dothideomycetes incertae sedis</taxon>
        <taxon>Botryosphaeriales</taxon>
        <taxon>Botryosphaeriaceae</taxon>
        <taxon>Neofusicoccum</taxon>
    </lineage>
</organism>
<dbReference type="Pfam" id="PF23232">
    <property type="entry name" value="AAA_lid_13"/>
    <property type="match status" value="1"/>
</dbReference>
<feature type="domain" description="AAA+ ATPase lid" evidence="3">
    <location>
        <begin position="111"/>
        <end position="219"/>
    </location>
</feature>
<dbReference type="Pfam" id="PF22942">
    <property type="entry name" value="DUF7025"/>
    <property type="match status" value="1"/>
</dbReference>
<keyword evidence="5" id="KW-1185">Reference proteome</keyword>
<dbReference type="EMBL" id="JAJVDC020000014">
    <property type="protein sequence ID" value="KAL1634716.1"/>
    <property type="molecule type" value="Genomic_DNA"/>
</dbReference>
<sequence>MDYDGNTFGPVTTIFKIRRYRGMGDIKSLIIYPLRFEENSADIYKTLLARGKESMRVANGKHMYFKGTNSSNQEQVDGQIMIDFEQALAENPRWAPHILEPGTNFEALSIKVWKVAMSQTRKRERSIRIKEEEILEFAVEHYNVAEHCRWNGRQIRNAFQIAIALAEKDAYNKGKDEEQPKFERGGSNKKPPTVTLRRRHFEKVAKANDAFGNYLVDVSEMPNAQRVYEGNLRNDQISKVSMAKKEKEPSRGKKKARREEVLSERESEDRDDTSASDQETDTEQGSGSGRE</sequence>
<evidence type="ECO:0000313" key="5">
    <source>
        <dbReference type="Proteomes" id="UP001521116"/>
    </source>
</evidence>
<dbReference type="InterPro" id="IPR054289">
    <property type="entry name" value="DUF7025"/>
</dbReference>
<feature type="compositionally biased region" description="Basic and acidic residues" evidence="1">
    <location>
        <begin position="172"/>
        <end position="186"/>
    </location>
</feature>
<gene>
    <name evidence="4" type="ORF">SLS56_002118</name>
</gene>
<proteinExistence type="predicted"/>
<feature type="domain" description="DUF7025" evidence="2">
    <location>
        <begin position="1"/>
        <end position="37"/>
    </location>
</feature>
<evidence type="ECO:0000256" key="1">
    <source>
        <dbReference type="SAM" id="MobiDB-lite"/>
    </source>
</evidence>
<evidence type="ECO:0000313" key="4">
    <source>
        <dbReference type="EMBL" id="KAL1634716.1"/>
    </source>
</evidence>
<reference evidence="4 5" key="1">
    <citation type="submission" date="2024-02" db="EMBL/GenBank/DDBJ databases">
        <title>De novo assembly and annotation of 12 fungi associated with fruit tree decline syndrome in Ontario, Canada.</title>
        <authorList>
            <person name="Sulman M."/>
            <person name="Ellouze W."/>
            <person name="Ilyukhin E."/>
        </authorList>
    </citation>
    <scope>NUCLEOTIDE SEQUENCE [LARGE SCALE GENOMIC DNA]</scope>
    <source>
        <strain evidence="4 5">M1-105</strain>
    </source>
</reference>
<dbReference type="PANTHER" id="PTHR46411">
    <property type="entry name" value="FAMILY ATPASE, PUTATIVE-RELATED"/>
    <property type="match status" value="1"/>
</dbReference>
<accession>A0ABR3T574</accession>
<comment type="caution">
    <text evidence="4">The sequence shown here is derived from an EMBL/GenBank/DDBJ whole genome shotgun (WGS) entry which is preliminary data.</text>
</comment>
<dbReference type="Proteomes" id="UP001521116">
    <property type="component" value="Unassembled WGS sequence"/>
</dbReference>
<feature type="compositionally biased region" description="Basic and acidic residues" evidence="1">
    <location>
        <begin position="243"/>
        <end position="268"/>
    </location>
</feature>
<evidence type="ECO:0000259" key="3">
    <source>
        <dbReference type="Pfam" id="PF23232"/>
    </source>
</evidence>
<dbReference type="PANTHER" id="PTHR46411:SF2">
    <property type="entry name" value="AAA+ ATPASE DOMAIN-CONTAINING PROTEIN"/>
    <property type="match status" value="1"/>
</dbReference>
<feature type="region of interest" description="Disordered" evidence="1">
    <location>
        <begin position="227"/>
        <end position="291"/>
    </location>
</feature>
<feature type="region of interest" description="Disordered" evidence="1">
    <location>
        <begin position="172"/>
        <end position="198"/>
    </location>
</feature>